<dbReference type="InterPro" id="IPR045851">
    <property type="entry name" value="AMP-bd_C_sf"/>
</dbReference>
<reference evidence="2" key="1">
    <citation type="journal article" date="2020" name="Stud. Mycol.">
        <title>101 Dothideomycetes genomes: a test case for predicting lifestyles and emergence of pathogens.</title>
        <authorList>
            <person name="Haridas S."/>
            <person name="Albert R."/>
            <person name="Binder M."/>
            <person name="Bloem J."/>
            <person name="Labutti K."/>
            <person name="Salamov A."/>
            <person name="Andreopoulos B."/>
            <person name="Baker S."/>
            <person name="Barry K."/>
            <person name="Bills G."/>
            <person name="Bluhm B."/>
            <person name="Cannon C."/>
            <person name="Castanera R."/>
            <person name="Culley D."/>
            <person name="Daum C."/>
            <person name="Ezra D."/>
            <person name="Gonzalez J."/>
            <person name="Henrissat B."/>
            <person name="Kuo A."/>
            <person name="Liang C."/>
            <person name="Lipzen A."/>
            <person name="Lutzoni F."/>
            <person name="Magnuson J."/>
            <person name="Mondo S."/>
            <person name="Nolan M."/>
            <person name="Ohm R."/>
            <person name="Pangilinan J."/>
            <person name="Park H.-J."/>
            <person name="Ramirez L."/>
            <person name="Alfaro M."/>
            <person name="Sun H."/>
            <person name="Tritt A."/>
            <person name="Yoshinaga Y."/>
            <person name="Zwiers L.-H."/>
            <person name="Turgeon B."/>
            <person name="Goodwin S."/>
            <person name="Spatafora J."/>
            <person name="Crous P."/>
            <person name="Grigoriev I."/>
        </authorList>
    </citation>
    <scope>NUCLEOTIDE SEQUENCE</scope>
    <source>
        <strain evidence="2">HMLAC05119</strain>
    </source>
</reference>
<evidence type="ECO:0000256" key="1">
    <source>
        <dbReference type="ARBA" id="ARBA00006432"/>
    </source>
</evidence>
<protein>
    <submittedName>
        <fullName evidence="2">Uncharacterized protein</fullName>
    </submittedName>
</protein>
<organism evidence="2 3">
    <name type="scientific">Ampelomyces quisqualis</name>
    <name type="common">Powdery mildew agent</name>
    <dbReference type="NCBI Taxonomy" id="50730"/>
    <lineage>
        <taxon>Eukaryota</taxon>
        <taxon>Fungi</taxon>
        <taxon>Dikarya</taxon>
        <taxon>Ascomycota</taxon>
        <taxon>Pezizomycotina</taxon>
        <taxon>Dothideomycetes</taxon>
        <taxon>Pleosporomycetidae</taxon>
        <taxon>Pleosporales</taxon>
        <taxon>Pleosporineae</taxon>
        <taxon>Phaeosphaeriaceae</taxon>
        <taxon>Ampelomyces</taxon>
    </lineage>
</organism>
<dbReference type="Proteomes" id="UP000800096">
    <property type="component" value="Unassembled WGS sequence"/>
</dbReference>
<dbReference type="SUPFAM" id="SSF56801">
    <property type="entry name" value="Acetyl-CoA synthetase-like"/>
    <property type="match status" value="1"/>
</dbReference>
<dbReference type="AlphaFoldDB" id="A0A6A5R7M8"/>
<gene>
    <name evidence="2" type="ORF">BDU57DRAFT_510913</name>
</gene>
<evidence type="ECO:0000313" key="2">
    <source>
        <dbReference type="EMBL" id="KAF1921887.1"/>
    </source>
</evidence>
<keyword evidence="3" id="KW-1185">Reference proteome</keyword>
<dbReference type="GO" id="GO:0031956">
    <property type="term" value="F:medium-chain fatty acid-CoA ligase activity"/>
    <property type="evidence" value="ECO:0007669"/>
    <property type="project" value="TreeGrafter"/>
</dbReference>
<dbReference type="Gene3D" id="3.40.50.12780">
    <property type="entry name" value="N-terminal domain of ligase-like"/>
    <property type="match status" value="1"/>
</dbReference>
<proteinExistence type="inferred from homology"/>
<dbReference type="EMBL" id="ML979132">
    <property type="protein sequence ID" value="KAF1921887.1"/>
    <property type="molecule type" value="Genomic_DNA"/>
</dbReference>
<dbReference type="InterPro" id="IPR042099">
    <property type="entry name" value="ANL_N_sf"/>
</dbReference>
<comment type="similarity">
    <text evidence="1">Belongs to the ATP-dependent AMP-binding enzyme family.</text>
</comment>
<dbReference type="GO" id="GO:0006631">
    <property type="term" value="P:fatty acid metabolic process"/>
    <property type="evidence" value="ECO:0007669"/>
    <property type="project" value="TreeGrafter"/>
</dbReference>
<evidence type="ECO:0000313" key="3">
    <source>
        <dbReference type="Proteomes" id="UP000800096"/>
    </source>
</evidence>
<dbReference type="PANTHER" id="PTHR43201:SF8">
    <property type="entry name" value="ACYL-COA SYNTHETASE FAMILY MEMBER 3"/>
    <property type="match status" value="1"/>
</dbReference>
<dbReference type="PANTHER" id="PTHR43201">
    <property type="entry name" value="ACYL-COA SYNTHETASE"/>
    <property type="match status" value="1"/>
</dbReference>
<accession>A0A6A5R7M8</accession>
<name>A0A6A5R7M8_AMPQU</name>
<dbReference type="Gene3D" id="3.30.300.30">
    <property type="match status" value="1"/>
</dbReference>
<sequence>MEGRCDRFSSKADILLWRINDIYADEAALPAHAAQAAASGTGQVNCKSKAVQGLSLRNFRITSAFERILDHPRAETDCSVVWSHRIWSKFKVRLDDKEVLDGSVGEIASGIDVKLSEGDEGQVLVRSPHGFSQYIHDPEATARAHTEDGYFRTVNIARRDKKYYYTVGRASLDIIKSGGYKISALDIEREMPGLPYIAEAMVVGVADEEFGQSFAALLLLQEEELTDAFVEAHGTTECLLTISDVRRDLRNLLARYNPLTLLCTINGDLPNTVTGKVQNKVLGPKFFPDGYQNKPEVQQWVTSSRQLAKL</sequence>
<dbReference type="OrthoDB" id="6614653at2759"/>